<evidence type="ECO:0000313" key="8">
    <source>
        <dbReference type="EMBL" id="WMS88289.1"/>
    </source>
</evidence>
<keyword evidence="5" id="KW-0472">Membrane</keyword>
<evidence type="ECO:0000256" key="4">
    <source>
        <dbReference type="SAM" id="Coils"/>
    </source>
</evidence>
<dbReference type="SUPFAM" id="SSF55073">
    <property type="entry name" value="Nucleotide cyclase"/>
    <property type="match status" value="1"/>
</dbReference>
<organism evidence="8 9">
    <name type="scientific">Pleionea litopenaei</name>
    <dbReference type="NCBI Taxonomy" id="3070815"/>
    <lineage>
        <taxon>Bacteria</taxon>
        <taxon>Pseudomonadati</taxon>
        <taxon>Pseudomonadota</taxon>
        <taxon>Gammaproteobacteria</taxon>
        <taxon>Oceanospirillales</taxon>
        <taxon>Pleioneaceae</taxon>
        <taxon>Pleionea</taxon>
    </lineage>
</organism>
<dbReference type="InterPro" id="IPR019734">
    <property type="entry name" value="TPR_rpt"/>
</dbReference>
<evidence type="ECO:0000256" key="3">
    <source>
        <dbReference type="ARBA" id="ARBA00034247"/>
    </source>
</evidence>
<dbReference type="SMART" id="SM00267">
    <property type="entry name" value="GGDEF"/>
    <property type="match status" value="1"/>
</dbReference>
<protein>
    <recommendedName>
        <fullName evidence="2">diguanylate cyclase</fullName>
        <ecNumber evidence="2">2.7.7.65</ecNumber>
    </recommendedName>
</protein>
<feature type="domain" description="GGDEF" evidence="7">
    <location>
        <begin position="519"/>
        <end position="659"/>
    </location>
</feature>
<dbReference type="InterPro" id="IPR050469">
    <property type="entry name" value="Diguanylate_Cyclase"/>
</dbReference>
<dbReference type="PANTHER" id="PTHR45138:SF9">
    <property type="entry name" value="DIGUANYLATE CYCLASE DGCM-RELATED"/>
    <property type="match status" value="1"/>
</dbReference>
<accession>A0AA51RVM2</accession>
<gene>
    <name evidence="8" type="ORF">Q9312_05070</name>
</gene>
<dbReference type="InterPro" id="IPR011990">
    <property type="entry name" value="TPR-like_helical_dom_sf"/>
</dbReference>
<evidence type="ECO:0000256" key="6">
    <source>
        <dbReference type="SAM" id="SignalP"/>
    </source>
</evidence>
<dbReference type="SUPFAM" id="SSF48452">
    <property type="entry name" value="TPR-like"/>
    <property type="match status" value="1"/>
</dbReference>
<comment type="cofactor">
    <cofactor evidence="1">
        <name>Mg(2+)</name>
        <dbReference type="ChEBI" id="CHEBI:18420"/>
    </cofactor>
</comment>
<dbReference type="InterPro" id="IPR043128">
    <property type="entry name" value="Rev_trsase/Diguanyl_cyclase"/>
</dbReference>
<keyword evidence="6" id="KW-0732">Signal</keyword>
<dbReference type="InterPro" id="IPR000160">
    <property type="entry name" value="GGDEF_dom"/>
</dbReference>
<dbReference type="EMBL" id="CP133548">
    <property type="protein sequence ID" value="WMS88289.1"/>
    <property type="molecule type" value="Genomic_DNA"/>
</dbReference>
<feature type="signal peptide" evidence="6">
    <location>
        <begin position="1"/>
        <end position="31"/>
    </location>
</feature>
<dbReference type="CDD" id="cd01949">
    <property type="entry name" value="GGDEF"/>
    <property type="match status" value="1"/>
</dbReference>
<evidence type="ECO:0000259" key="7">
    <source>
        <dbReference type="PROSITE" id="PS50887"/>
    </source>
</evidence>
<evidence type="ECO:0000313" key="9">
    <source>
        <dbReference type="Proteomes" id="UP001239782"/>
    </source>
</evidence>
<proteinExistence type="predicted"/>
<dbReference type="NCBIfam" id="TIGR00254">
    <property type="entry name" value="GGDEF"/>
    <property type="match status" value="1"/>
</dbReference>
<evidence type="ECO:0000256" key="2">
    <source>
        <dbReference type="ARBA" id="ARBA00012528"/>
    </source>
</evidence>
<sequence>MFKLAYKVLKSFIVIPVKRLSFFFAITSALAVVQEGWQNETQLVAYYQALRDDPNQVLRQLEDTSSLPVKGPSRAFIQLIKSQAHIALVYPEKAIISADEGVAILCPEYRSDLASVNKKDSLFPEECNQSNQGNQILYLRLLLSKASALDLKGNAREGVLIAEQVTNMAKNLDEAVYLESLVTYGLIQISLAKYISAYEMLLEAYQRAPDNLSKDHPWQSKGDIAGLLALVFEYRGEPEVAIRYFEEAVNHYRLLSQRLELSIALYGSARANNRLKNYHTAELQFQESLNLAREIKDQQGVAYSLQELGGVLIAQEKYEAAIDVLKQASDKFAESNNPYMLFGINLKLSHIAILQERLIDAELYFSKALTFLDSDNMPEHKLQALEHGANLAAANQQYEKAFRDLSEVSRQRREQNRQQSFSRLQDIYAEYLTSQQKKSMQLQQLALQRAEDQKRFMSIGIALLLVIAILLSLFLFRSFRYRRTLQQMAEVDGLTKLFNRRHIYHLLAQRFELMRRLKSPLAIALLDLDHFKQINDSFGHSVGDQVLKLFAEVARARLRQSDAIGRVGGEEFMVLLPNTDEKGAIRLLESLLSDIRQISSKLDLATLNVSCSAGIGVLTPSEFNDESHTVQTYIASYLKQIDQALYKAKALGRDRIETV</sequence>
<dbReference type="SMART" id="SM00028">
    <property type="entry name" value="TPR"/>
    <property type="match status" value="4"/>
</dbReference>
<dbReference type="GO" id="GO:0052621">
    <property type="term" value="F:diguanylate cyclase activity"/>
    <property type="evidence" value="ECO:0007669"/>
    <property type="project" value="UniProtKB-EC"/>
</dbReference>
<dbReference type="FunFam" id="3.30.70.270:FF:000001">
    <property type="entry name" value="Diguanylate cyclase domain protein"/>
    <property type="match status" value="1"/>
</dbReference>
<dbReference type="InterPro" id="IPR029787">
    <property type="entry name" value="Nucleotide_cyclase"/>
</dbReference>
<dbReference type="Gene3D" id="3.30.70.270">
    <property type="match status" value="1"/>
</dbReference>
<dbReference type="Proteomes" id="UP001239782">
    <property type="component" value="Chromosome"/>
</dbReference>
<keyword evidence="9" id="KW-1185">Reference proteome</keyword>
<dbReference type="Pfam" id="PF13424">
    <property type="entry name" value="TPR_12"/>
    <property type="match status" value="1"/>
</dbReference>
<dbReference type="KEGG" id="plei:Q9312_05070"/>
<evidence type="ECO:0000256" key="5">
    <source>
        <dbReference type="SAM" id="Phobius"/>
    </source>
</evidence>
<keyword evidence="5" id="KW-0812">Transmembrane</keyword>
<dbReference type="RefSeq" id="WP_309203495.1">
    <property type="nucleotide sequence ID" value="NZ_CP133548.1"/>
</dbReference>
<dbReference type="GO" id="GO:0043709">
    <property type="term" value="P:cell adhesion involved in single-species biofilm formation"/>
    <property type="evidence" value="ECO:0007669"/>
    <property type="project" value="TreeGrafter"/>
</dbReference>
<dbReference type="PANTHER" id="PTHR45138">
    <property type="entry name" value="REGULATORY COMPONENTS OF SENSORY TRANSDUCTION SYSTEM"/>
    <property type="match status" value="1"/>
</dbReference>
<name>A0AA51RVM2_9GAMM</name>
<dbReference type="Gene3D" id="1.25.40.10">
    <property type="entry name" value="Tetratricopeptide repeat domain"/>
    <property type="match status" value="1"/>
</dbReference>
<dbReference type="PROSITE" id="PS50887">
    <property type="entry name" value="GGDEF"/>
    <property type="match status" value="1"/>
</dbReference>
<feature type="coiled-coil region" evidence="4">
    <location>
        <begin position="391"/>
        <end position="418"/>
    </location>
</feature>
<dbReference type="EC" id="2.7.7.65" evidence="2"/>
<dbReference type="Pfam" id="PF00990">
    <property type="entry name" value="GGDEF"/>
    <property type="match status" value="1"/>
</dbReference>
<feature type="transmembrane region" description="Helical" evidence="5">
    <location>
        <begin position="456"/>
        <end position="476"/>
    </location>
</feature>
<comment type="catalytic activity">
    <reaction evidence="3">
        <text>2 GTP = 3',3'-c-di-GMP + 2 diphosphate</text>
        <dbReference type="Rhea" id="RHEA:24898"/>
        <dbReference type="ChEBI" id="CHEBI:33019"/>
        <dbReference type="ChEBI" id="CHEBI:37565"/>
        <dbReference type="ChEBI" id="CHEBI:58805"/>
        <dbReference type="EC" id="2.7.7.65"/>
    </reaction>
</comment>
<feature type="chain" id="PRO_5041442363" description="diguanylate cyclase" evidence="6">
    <location>
        <begin position="32"/>
        <end position="659"/>
    </location>
</feature>
<keyword evidence="4" id="KW-0175">Coiled coil</keyword>
<keyword evidence="5" id="KW-1133">Transmembrane helix</keyword>
<evidence type="ECO:0000256" key="1">
    <source>
        <dbReference type="ARBA" id="ARBA00001946"/>
    </source>
</evidence>
<dbReference type="GO" id="GO:0005886">
    <property type="term" value="C:plasma membrane"/>
    <property type="evidence" value="ECO:0007669"/>
    <property type="project" value="TreeGrafter"/>
</dbReference>
<reference evidence="8 9" key="1">
    <citation type="submission" date="2023-08" db="EMBL/GenBank/DDBJ databases">
        <title>Pleionea litopenaei sp. nov., isolated from stomach of juvenile Litopenaeus vannamei.</title>
        <authorList>
            <person name="Rho A.M."/>
            <person name="Hwang C.Y."/>
        </authorList>
    </citation>
    <scope>NUCLEOTIDE SEQUENCE [LARGE SCALE GENOMIC DNA]</scope>
    <source>
        <strain evidence="8 9">HL-JVS1</strain>
    </source>
</reference>
<dbReference type="AlphaFoldDB" id="A0AA51RVM2"/>
<dbReference type="GO" id="GO:1902201">
    <property type="term" value="P:negative regulation of bacterial-type flagellum-dependent cell motility"/>
    <property type="evidence" value="ECO:0007669"/>
    <property type="project" value="TreeGrafter"/>
</dbReference>